<proteinExistence type="predicted"/>
<dbReference type="EMBL" id="GEDV01000614">
    <property type="protein sequence ID" value="JAP87943.1"/>
    <property type="molecule type" value="Transcribed_RNA"/>
</dbReference>
<sequence length="84" mass="9632">CLWELQRMTLQPALRVVHRFVQASFFQLRLSPCGLEPLCHKTKFSKRSAVPLHHLNLLGSPIQIGSQSLQRSILLSKQMPKTQQ</sequence>
<organism evidence="1">
    <name type="scientific">Rhipicephalus appendiculatus</name>
    <name type="common">Brown ear tick</name>
    <dbReference type="NCBI Taxonomy" id="34631"/>
    <lineage>
        <taxon>Eukaryota</taxon>
        <taxon>Metazoa</taxon>
        <taxon>Ecdysozoa</taxon>
        <taxon>Arthropoda</taxon>
        <taxon>Chelicerata</taxon>
        <taxon>Arachnida</taxon>
        <taxon>Acari</taxon>
        <taxon>Parasitiformes</taxon>
        <taxon>Ixodida</taxon>
        <taxon>Ixodoidea</taxon>
        <taxon>Ixodidae</taxon>
        <taxon>Rhipicephalinae</taxon>
        <taxon>Rhipicephalus</taxon>
        <taxon>Rhipicephalus</taxon>
    </lineage>
</organism>
<name>A0A131Z9C1_RHIAP</name>
<reference evidence="1" key="1">
    <citation type="journal article" date="2016" name="Ticks Tick Borne Dis.">
        <title>De novo assembly and annotation of the salivary gland transcriptome of Rhipicephalus appendiculatus male and female ticks during blood feeding.</title>
        <authorList>
            <person name="de Castro M.H."/>
            <person name="de Klerk D."/>
            <person name="Pienaar R."/>
            <person name="Latif A.A."/>
            <person name="Rees D.J."/>
            <person name="Mans B.J."/>
        </authorList>
    </citation>
    <scope>NUCLEOTIDE SEQUENCE</scope>
    <source>
        <tissue evidence="1">Salivary glands</tissue>
    </source>
</reference>
<evidence type="ECO:0000313" key="1">
    <source>
        <dbReference type="EMBL" id="JAP87943.1"/>
    </source>
</evidence>
<dbReference type="AlphaFoldDB" id="A0A131Z9C1"/>
<protein>
    <submittedName>
        <fullName evidence="1">Uncharacterized protein</fullName>
    </submittedName>
</protein>
<feature type="non-terminal residue" evidence="1">
    <location>
        <position position="1"/>
    </location>
</feature>
<accession>A0A131Z9C1</accession>